<comment type="function">
    <text evidence="6">Aminocarboxypropyltransferase that catalyzes the aminocarboxypropyl transfer on pseudouridine in 18S rRNA. It constitutes the last step in biosynthesis of the hypermodified N1-methyl-N3-(3-amino-3-carboxypropyl) pseudouridine (m1acp3-Psi).</text>
</comment>
<evidence type="ECO:0000256" key="1">
    <source>
        <dbReference type="ARBA" id="ARBA00022490"/>
    </source>
</evidence>
<comment type="catalytic activity">
    <reaction evidence="6">
        <text>an N(1)-methylpseudouridine in rRNA + S-adenosyl-L-methionine = N(1)-methyl-N(3)-[(3S)-3-amino-3-carboxypropyl]pseudouridine in rRNA + S-methyl-5'-thioadenosine + H(+)</text>
        <dbReference type="Rhea" id="RHEA:63296"/>
        <dbReference type="Rhea" id="RHEA-COMP:11634"/>
        <dbReference type="Rhea" id="RHEA-COMP:16310"/>
        <dbReference type="ChEBI" id="CHEBI:15378"/>
        <dbReference type="ChEBI" id="CHEBI:17509"/>
        <dbReference type="ChEBI" id="CHEBI:59789"/>
        <dbReference type="ChEBI" id="CHEBI:74890"/>
        <dbReference type="ChEBI" id="CHEBI:146234"/>
        <dbReference type="EC" id="2.5.1.157"/>
    </reaction>
</comment>
<proteinExistence type="inferred from homology"/>
<keyword evidence="10" id="KW-1185">Reference proteome</keyword>
<comment type="similarity">
    <text evidence="6">Belongs to the TDD superfamily. TSR3 family.</text>
</comment>
<sequence length="223" mass="24181">MAAAAAVDEEGATSESDSSNDEEPVELTISLAMWDFKQCDPKKCSGRKLERLGVIKDLKLTQKFHGVVLTPLGQATISPADRQMVEERGLAVVDCSWHEVEKTPLHRIKAGASKLLPYLVAANPVNYGKPCELSCAEALAAGLYITGFKDAAAIVLSKFKWGPGFLTLNEDLLEVYAACSDSADVIRRQKEHLHKLQLEAIEARARPIDMPPSESDSSSGEDA</sequence>
<evidence type="ECO:0000313" key="10">
    <source>
        <dbReference type="Proteomes" id="UP000887566"/>
    </source>
</evidence>
<dbReference type="InterPro" id="IPR007209">
    <property type="entry name" value="RNaseL-inhib-like_metal-bd_dom"/>
</dbReference>
<evidence type="ECO:0000256" key="7">
    <source>
        <dbReference type="SAM" id="MobiDB-lite"/>
    </source>
</evidence>
<protein>
    <recommendedName>
        <fullName evidence="6">18S rRNA aminocarboxypropyltransferase</fullName>
        <ecNumber evidence="6">2.5.1.157</ecNumber>
    </recommendedName>
</protein>
<dbReference type="GO" id="GO:0106388">
    <property type="term" value="F:rRNA small subunit aminocarboxypropyltransferase activity"/>
    <property type="evidence" value="ECO:0007669"/>
    <property type="project" value="UniProtKB-EC"/>
</dbReference>
<evidence type="ECO:0000313" key="11">
    <source>
        <dbReference type="WBParaSite" id="PSAMB.scaffold1031size36910.g10548.t1"/>
    </source>
</evidence>
<name>A0A914UHZ2_9BILA</name>
<keyword evidence="3 6" id="KW-0698">rRNA processing</keyword>
<dbReference type="EC" id="2.5.1.157" evidence="6"/>
<reference evidence="11" key="1">
    <citation type="submission" date="2022-11" db="UniProtKB">
        <authorList>
            <consortium name="WormBaseParasite"/>
        </authorList>
    </citation>
    <scope>IDENTIFICATION</scope>
</reference>
<evidence type="ECO:0000259" key="8">
    <source>
        <dbReference type="Pfam" id="PF04034"/>
    </source>
</evidence>
<comment type="caution">
    <text evidence="6">Lacks conserved residue(s) required for the propagation of feature annotation.</text>
</comment>
<dbReference type="InterPro" id="IPR022968">
    <property type="entry name" value="Tsr3-like"/>
</dbReference>
<evidence type="ECO:0000256" key="3">
    <source>
        <dbReference type="ARBA" id="ARBA00022552"/>
    </source>
</evidence>
<organism evidence="10 11">
    <name type="scientific">Plectus sambesii</name>
    <dbReference type="NCBI Taxonomy" id="2011161"/>
    <lineage>
        <taxon>Eukaryota</taxon>
        <taxon>Metazoa</taxon>
        <taxon>Ecdysozoa</taxon>
        <taxon>Nematoda</taxon>
        <taxon>Chromadorea</taxon>
        <taxon>Plectida</taxon>
        <taxon>Plectina</taxon>
        <taxon>Plectoidea</taxon>
        <taxon>Plectidae</taxon>
        <taxon>Plectus</taxon>
    </lineage>
</organism>
<dbReference type="Pfam" id="PF04068">
    <property type="entry name" value="Fer4_RLI"/>
    <property type="match status" value="1"/>
</dbReference>
<evidence type="ECO:0000256" key="5">
    <source>
        <dbReference type="ARBA" id="ARBA00022691"/>
    </source>
</evidence>
<dbReference type="InterPro" id="IPR007177">
    <property type="entry name" value="Tsr3_C"/>
</dbReference>
<dbReference type="WBParaSite" id="PSAMB.scaffold1031size36910.g10548.t1">
    <property type="protein sequence ID" value="PSAMB.scaffold1031size36910.g10548.t1"/>
    <property type="gene ID" value="PSAMB.scaffold1031size36910.g10548"/>
</dbReference>
<evidence type="ECO:0000256" key="2">
    <source>
        <dbReference type="ARBA" id="ARBA00022517"/>
    </source>
</evidence>
<feature type="domain" description="RNase L inhibitor RLI-like possible metal-binding" evidence="9">
    <location>
        <begin position="31"/>
        <end position="63"/>
    </location>
</feature>
<feature type="binding site" evidence="6">
    <location>
        <position position="45"/>
    </location>
    <ligand>
        <name>S-adenosyl-L-methionine</name>
        <dbReference type="ChEBI" id="CHEBI:59789"/>
    </ligand>
</feature>
<evidence type="ECO:0000256" key="6">
    <source>
        <dbReference type="HAMAP-Rule" id="MF_03146"/>
    </source>
</evidence>
<feature type="binding site" evidence="6">
    <location>
        <position position="116"/>
    </location>
    <ligand>
        <name>S-adenosyl-L-methionine</name>
        <dbReference type="ChEBI" id="CHEBI:59789"/>
    </ligand>
</feature>
<evidence type="ECO:0000259" key="9">
    <source>
        <dbReference type="Pfam" id="PF04068"/>
    </source>
</evidence>
<keyword evidence="2 6" id="KW-0690">Ribosome biogenesis</keyword>
<keyword evidence="1" id="KW-0963">Cytoplasm</keyword>
<dbReference type="GO" id="GO:0000455">
    <property type="term" value="P:enzyme-directed rRNA pseudouridine synthesis"/>
    <property type="evidence" value="ECO:0007669"/>
    <property type="project" value="UniProtKB-UniRule"/>
</dbReference>
<dbReference type="PANTHER" id="PTHR20426:SF0">
    <property type="entry name" value="18S RRNA AMINOCARBOXYPROPYLTRANSFERASE"/>
    <property type="match status" value="1"/>
</dbReference>
<feature type="domain" description="16S/18S rRNA aminocarboxypropyltransferase Tsr3 C-terminal" evidence="8">
    <location>
        <begin position="67"/>
        <end position="192"/>
    </location>
</feature>
<feature type="region of interest" description="Disordered" evidence="7">
    <location>
        <begin position="1"/>
        <end position="24"/>
    </location>
</feature>
<dbReference type="AlphaFoldDB" id="A0A914UHZ2"/>
<dbReference type="HAMAP" id="MF_01116">
    <property type="entry name" value="TSR3"/>
    <property type="match status" value="1"/>
</dbReference>
<keyword evidence="4 6" id="KW-0808">Transferase</keyword>
<dbReference type="GO" id="GO:1904047">
    <property type="term" value="F:S-adenosyl-L-methionine binding"/>
    <property type="evidence" value="ECO:0007669"/>
    <property type="project" value="UniProtKB-UniRule"/>
</dbReference>
<dbReference type="GO" id="GO:0030490">
    <property type="term" value="P:maturation of SSU-rRNA"/>
    <property type="evidence" value="ECO:0007669"/>
    <property type="project" value="TreeGrafter"/>
</dbReference>
<dbReference type="Pfam" id="PF04034">
    <property type="entry name" value="Ribo_biogen_C"/>
    <property type="match status" value="1"/>
</dbReference>
<dbReference type="Proteomes" id="UP000887566">
    <property type="component" value="Unplaced"/>
</dbReference>
<accession>A0A914UHZ2</accession>
<dbReference type="PANTHER" id="PTHR20426">
    <property type="entry name" value="RIBOSOME BIOGENESIS PROTEIN TSR3 HOMOLOG"/>
    <property type="match status" value="1"/>
</dbReference>
<dbReference type="NCBIfam" id="NF002621">
    <property type="entry name" value="PRK02287.1"/>
    <property type="match status" value="1"/>
</dbReference>
<feature type="binding site" evidence="6">
    <location>
        <position position="93"/>
    </location>
    <ligand>
        <name>S-adenosyl-L-methionine</name>
        <dbReference type="ChEBI" id="CHEBI:59789"/>
    </ligand>
</feature>
<feature type="compositionally biased region" description="Acidic residues" evidence="7">
    <location>
        <begin position="7"/>
        <end position="24"/>
    </location>
</feature>
<keyword evidence="5 6" id="KW-0949">S-adenosyl-L-methionine</keyword>
<evidence type="ECO:0000256" key="4">
    <source>
        <dbReference type="ARBA" id="ARBA00022679"/>
    </source>
</evidence>